<keyword evidence="5" id="KW-1185">Reference proteome</keyword>
<reference evidence="5" key="1">
    <citation type="submission" date="2013-08" db="EMBL/GenBank/DDBJ databases">
        <title>Intrasporangium oryzae NRRL B-24470.</title>
        <authorList>
            <person name="Liu H."/>
            <person name="Wang G."/>
        </authorList>
    </citation>
    <scope>NUCLEOTIDE SEQUENCE [LARGE SCALE GENOMIC DNA]</scope>
    <source>
        <strain evidence="5">Q5-1</strain>
    </source>
</reference>
<dbReference type="PROSITE" id="PS50965">
    <property type="entry name" value="NERD"/>
    <property type="match status" value="1"/>
</dbReference>
<proteinExistence type="predicted"/>
<feature type="transmembrane region" description="Helical" evidence="2">
    <location>
        <begin position="237"/>
        <end position="256"/>
    </location>
</feature>
<keyword evidence="2" id="KW-0812">Transmembrane</keyword>
<sequence length="424" mass="45156">MPEGGSAWQRADQLRAEAAAARVRAEALEREAGAWQAGADGERRVAGELAKLPSTWRVLHDRLLRPDRSLANIDHLVVGPSGVYLIDAKNWAGGVSVHDGTLWQHNGNIHCKRAALEQVHRFAAEVERTVSLPVTPVLALAGKASARFIPQRIGGVEVLPLGRLHRWLNEQGHANFVRDVDGLARMLEIAFPPASGPDRSMTATPGSSGRSTSTRPSATKTRTASRAGRGSTSLGRAVFQIVILLFGALFMTQVVVPHMIQKAAKTVASSTPSRQAHRVCDSIPVTLIQKHVKNASIKPGSNGSQTCRWLIRPSGESRTFSLSLTFGQAAHLEVKVIGQGQPKASASNGYAVARVPEGGRLPGWSKTATKANQPIAVLLSYPLPKSGEAPEVQKANTAAMKSIVAFSEEVAPIVAGTEGVENES</sequence>
<dbReference type="Pfam" id="PF08378">
    <property type="entry name" value="NERD"/>
    <property type="match status" value="1"/>
</dbReference>
<organism evidence="4 5">
    <name type="scientific">Intrasporangium chromatireducens Q5-1</name>
    <dbReference type="NCBI Taxonomy" id="584657"/>
    <lineage>
        <taxon>Bacteria</taxon>
        <taxon>Bacillati</taxon>
        <taxon>Actinomycetota</taxon>
        <taxon>Actinomycetes</taxon>
        <taxon>Micrococcales</taxon>
        <taxon>Intrasporangiaceae</taxon>
        <taxon>Intrasporangium</taxon>
    </lineage>
</organism>
<protein>
    <submittedName>
        <fullName evidence="4">NERD nuclease</fullName>
    </submittedName>
</protein>
<comment type="caution">
    <text evidence="4">The sequence shown here is derived from an EMBL/GenBank/DDBJ whole genome shotgun (WGS) entry which is preliminary data.</text>
</comment>
<feature type="compositionally biased region" description="Low complexity" evidence="1">
    <location>
        <begin position="202"/>
        <end position="219"/>
    </location>
</feature>
<gene>
    <name evidence="4" type="ORF">N864_01755</name>
</gene>
<feature type="region of interest" description="Disordered" evidence="1">
    <location>
        <begin position="194"/>
        <end position="229"/>
    </location>
</feature>
<name>W9GIA5_9MICO</name>
<evidence type="ECO:0000313" key="5">
    <source>
        <dbReference type="Proteomes" id="UP000019494"/>
    </source>
</evidence>
<dbReference type="RefSeq" id="WP_081793723.1">
    <property type="nucleotide sequence ID" value="NZ_AWQS01000083.1"/>
</dbReference>
<evidence type="ECO:0000256" key="2">
    <source>
        <dbReference type="SAM" id="Phobius"/>
    </source>
</evidence>
<keyword evidence="2" id="KW-1133">Transmembrane helix</keyword>
<evidence type="ECO:0000259" key="3">
    <source>
        <dbReference type="PROSITE" id="PS50965"/>
    </source>
</evidence>
<dbReference type="InterPro" id="IPR011528">
    <property type="entry name" value="NERD"/>
</dbReference>
<accession>W9GIA5</accession>
<evidence type="ECO:0000313" key="4">
    <source>
        <dbReference type="EMBL" id="EWT05835.1"/>
    </source>
</evidence>
<dbReference type="AlphaFoldDB" id="W9GIA5"/>
<feature type="compositionally biased region" description="Polar residues" evidence="1">
    <location>
        <begin position="220"/>
        <end position="229"/>
    </location>
</feature>
<keyword evidence="2" id="KW-0472">Membrane</keyword>
<evidence type="ECO:0000256" key="1">
    <source>
        <dbReference type="SAM" id="MobiDB-lite"/>
    </source>
</evidence>
<dbReference type="Proteomes" id="UP000019494">
    <property type="component" value="Unassembled WGS sequence"/>
</dbReference>
<feature type="domain" description="NERD" evidence="3">
    <location>
        <begin position="37"/>
        <end position="149"/>
    </location>
</feature>
<dbReference type="EMBL" id="AWQS01000083">
    <property type="protein sequence ID" value="EWT05835.1"/>
    <property type="molecule type" value="Genomic_DNA"/>
</dbReference>